<dbReference type="AlphaFoldDB" id="A0A9E7HMI7"/>
<keyword evidence="8" id="KW-0594">Phospholipid biosynthesis</keyword>
<comment type="subcellular location">
    <subcellularLocation>
        <location evidence="1">Membrane</location>
        <topology evidence="1">Multi-pass membrane protein</topology>
    </subcellularLocation>
</comment>
<feature type="transmembrane region" description="Helical" evidence="10">
    <location>
        <begin position="40"/>
        <end position="60"/>
    </location>
</feature>
<evidence type="ECO:0000256" key="5">
    <source>
        <dbReference type="ARBA" id="ARBA00022989"/>
    </source>
</evidence>
<keyword evidence="4 10" id="KW-0812">Transmembrane</keyword>
<evidence type="ECO:0000256" key="1">
    <source>
        <dbReference type="ARBA" id="ARBA00004141"/>
    </source>
</evidence>
<sequence>MVSGPPIGWMIVREWYLPFFGALIVSGATDWLDGFLARKMGINSVLVQVLISCVALAMVGKDLLDPMVVALVVLSDVALISGAVYKRASSLGWEYMEELVELANLNATHREKVEPLFMSKLVGGFNNDRICSCLWSPTSLRMINQQREVILGYISCAFLKQ</sequence>
<dbReference type="Proteomes" id="UP001055439">
    <property type="component" value="Chromosome 8"/>
</dbReference>
<dbReference type="GO" id="GO:0005739">
    <property type="term" value="C:mitochondrion"/>
    <property type="evidence" value="ECO:0007669"/>
    <property type="project" value="TreeGrafter"/>
</dbReference>
<evidence type="ECO:0000256" key="7">
    <source>
        <dbReference type="ARBA" id="ARBA00023136"/>
    </source>
</evidence>
<dbReference type="OrthoDB" id="10020554at2759"/>
<feature type="transmembrane region" description="Helical" evidence="10">
    <location>
        <begin position="66"/>
        <end position="85"/>
    </location>
</feature>
<keyword evidence="2" id="KW-0444">Lipid biosynthesis</keyword>
<dbReference type="GO" id="GO:0043337">
    <property type="term" value="F:cardiolipin synthase (CMP-forming)"/>
    <property type="evidence" value="ECO:0007669"/>
    <property type="project" value="TreeGrafter"/>
</dbReference>
<proteinExistence type="predicted"/>
<dbReference type="PANTHER" id="PTHR14269:SF60">
    <property type="entry name" value="CARDIOLIPIN SYNTHASE (CMP-FORMING)"/>
    <property type="match status" value="1"/>
</dbReference>
<keyword evidence="5 10" id="KW-1133">Transmembrane helix</keyword>
<keyword evidence="7 10" id="KW-0472">Membrane</keyword>
<gene>
    <name evidence="11" type="ORF">MUK42_17228</name>
</gene>
<evidence type="ECO:0000313" key="12">
    <source>
        <dbReference type="Proteomes" id="UP001055439"/>
    </source>
</evidence>
<organism evidence="11 12">
    <name type="scientific">Musa troglodytarum</name>
    <name type="common">fe'i banana</name>
    <dbReference type="NCBI Taxonomy" id="320322"/>
    <lineage>
        <taxon>Eukaryota</taxon>
        <taxon>Viridiplantae</taxon>
        <taxon>Streptophyta</taxon>
        <taxon>Embryophyta</taxon>
        <taxon>Tracheophyta</taxon>
        <taxon>Spermatophyta</taxon>
        <taxon>Magnoliopsida</taxon>
        <taxon>Liliopsida</taxon>
        <taxon>Zingiberales</taxon>
        <taxon>Musaceae</taxon>
        <taxon>Musa</taxon>
    </lineage>
</organism>
<evidence type="ECO:0000256" key="6">
    <source>
        <dbReference type="ARBA" id="ARBA00023098"/>
    </source>
</evidence>
<evidence type="ECO:0000256" key="3">
    <source>
        <dbReference type="ARBA" id="ARBA00022679"/>
    </source>
</evidence>
<dbReference type="EMBL" id="CP097510">
    <property type="protein sequence ID" value="URE36091.1"/>
    <property type="molecule type" value="Genomic_DNA"/>
</dbReference>
<dbReference type="InterPro" id="IPR043130">
    <property type="entry name" value="CDP-OH_PTrfase_TM_dom"/>
</dbReference>
<dbReference type="InterPro" id="IPR050324">
    <property type="entry name" value="CDP-alcohol_PTase-I"/>
</dbReference>
<dbReference type="Gene3D" id="1.20.120.1760">
    <property type="match status" value="1"/>
</dbReference>
<keyword evidence="12" id="KW-1185">Reference proteome</keyword>
<dbReference type="Pfam" id="PF01066">
    <property type="entry name" value="CDP-OH_P_transf"/>
    <property type="match status" value="1"/>
</dbReference>
<keyword evidence="9" id="KW-1208">Phospholipid metabolism</keyword>
<dbReference type="PANTHER" id="PTHR14269">
    <property type="entry name" value="CDP-DIACYLGLYCEROL--GLYCEROL-3-PHOSPHATE 3-PHOSPHATIDYLTRANSFERASE-RELATED"/>
    <property type="match status" value="1"/>
</dbReference>
<keyword evidence="6" id="KW-0443">Lipid metabolism</keyword>
<evidence type="ECO:0000256" key="2">
    <source>
        <dbReference type="ARBA" id="ARBA00022516"/>
    </source>
</evidence>
<accession>A0A9E7HMI7</accession>
<keyword evidence="3" id="KW-0808">Transferase</keyword>
<feature type="transmembrane region" description="Helical" evidence="10">
    <location>
        <begin position="15"/>
        <end position="33"/>
    </location>
</feature>
<name>A0A9E7HMI7_9LILI</name>
<dbReference type="InterPro" id="IPR000462">
    <property type="entry name" value="CDP-OH_P_trans"/>
</dbReference>
<reference evidence="11" key="1">
    <citation type="submission" date="2022-05" db="EMBL/GenBank/DDBJ databases">
        <title>The Musa troglodytarum L. genome provides insights into the mechanism of non-climacteric behaviour and enrichment of carotenoids.</title>
        <authorList>
            <person name="Wang J."/>
        </authorList>
    </citation>
    <scope>NUCLEOTIDE SEQUENCE</scope>
    <source>
        <tissue evidence="11">Leaf</tissue>
    </source>
</reference>
<dbReference type="GO" id="GO:0032049">
    <property type="term" value="P:cardiolipin biosynthetic process"/>
    <property type="evidence" value="ECO:0007669"/>
    <property type="project" value="TreeGrafter"/>
</dbReference>
<evidence type="ECO:0000256" key="10">
    <source>
        <dbReference type="SAM" id="Phobius"/>
    </source>
</evidence>
<dbReference type="GO" id="GO:0016020">
    <property type="term" value="C:membrane"/>
    <property type="evidence" value="ECO:0007669"/>
    <property type="project" value="UniProtKB-SubCell"/>
</dbReference>
<evidence type="ECO:0000256" key="4">
    <source>
        <dbReference type="ARBA" id="ARBA00022692"/>
    </source>
</evidence>
<protein>
    <submittedName>
        <fullName evidence="11">CDP-alcohol phosphatidyltransferase</fullName>
    </submittedName>
</protein>
<evidence type="ECO:0000256" key="8">
    <source>
        <dbReference type="ARBA" id="ARBA00023209"/>
    </source>
</evidence>
<evidence type="ECO:0000313" key="11">
    <source>
        <dbReference type="EMBL" id="URE36091.1"/>
    </source>
</evidence>
<evidence type="ECO:0000256" key="9">
    <source>
        <dbReference type="ARBA" id="ARBA00023264"/>
    </source>
</evidence>